<feature type="region of interest" description="Disordered" evidence="7">
    <location>
        <begin position="332"/>
        <end position="354"/>
    </location>
</feature>
<dbReference type="GO" id="GO:0008299">
    <property type="term" value="P:isoprenoid biosynthetic process"/>
    <property type="evidence" value="ECO:0007669"/>
    <property type="project" value="UniProtKB-ARBA"/>
</dbReference>
<evidence type="ECO:0000256" key="3">
    <source>
        <dbReference type="ARBA" id="ARBA00022723"/>
    </source>
</evidence>
<comment type="similarity">
    <text evidence="2 6">Belongs to the terpene synthase family.</text>
</comment>
<dbReference type="GO" id="GO:0010333">
    <property type="term" value="F:terpene synthase activity"/>
    <property type="evidence" value="ECO:0007669"/>
    <property type="project" value="InterPro"/>
</dbReference>
<dbReference type="SFLD" id="SFLDG01020">
    <property type="entry name" value="Terpene_Cyclase_Like_2"/>
    <property type="match status" value="1"/>
</dbReference>
<sequence>MPNVQPSYDLPESYHLPDLLAELPWPRLLSEHYDEVKAESSAWIESFSPFNEKGLEAFRACDFSLLSGLTYSPREKTIIRLGADLMNLFFTFDEYSDIEDHAGAQKLREIVSDAFFNPDKPRPKDEICLGAIARDFWNRARATVAPEAPCLQHFLDDWEGYSSNVVQEAEDRINQKSRGFHDYLRIRRHTSGSYPTLALCEFGLDLPEEVYRHPLFVVLRDQAADLIALINDVYSLAMERSRGLNWHNSVMLVMREQNIDLPEAMEWILKYGQRVVKSFNANVAVLPSWGPEIDHKVQIYVDGIAQNIRGVDDWTFESHRYFGPRGPEIKATRIMSPFPPTTGHDNTPTATGES</sequence>
<dbReference type="InterPro" id="IPR008949">
    <property type="entry name" value="Isoprenoid_synthase_dom_sf"/>
</dbReference>
<proteinExistence type="inferred from homology"/>
<evidence type="ECO:0000256" key="4">
    <source>
        <dbReference type="ARBA" id="ARBA00022842"/>
    </source>
</evidence>
<keyword evidence="9" id="KW-1185">Reference proteome</keyword>
<dbReference type="Gene3D" id="1.10.600.10">
    <property type="entry name" value="Farnesyl Diphosphate Synthase"/>
    <property type="match status" value="1"/>
</dbReference>
<dbReference type="EMBL" id="MU151232">
    <property type="protein sequence ID" value="KAF9446714.1"/>
    <property type="molecule type" value="Genomic_DNA"/>
</dbReference>
<evidence type="ECO:0000256" key="7">
    <source>
        <dbReference type="SAM" id="MobiDB-lite"/>
    </source>
</evidence>
<gene>
    <name evidence="8" type="ORF">P691DRAFT_794222</name>
</gene>
<dbReference type="Pfam" id="PF19086">
    <property type="entry name" value="Terpene_syn_C_2"/>
    <property type="match status" value="1"/>
</dbReference>
<dbReference type="Proteomes" id="UP000807342">
    <property type="component" value="Unassembled WGS sequence"/>
</dbReference>
<accession>A0A9P5XAH0</accession>
<evidence type="ECO:0000256" key="6">
    <source>
        <dbReference type="RuleBase" id="RU366034"/>
    </source>
</evidence>
<dbReference type="InterPro" id="IPR034686">
    <property type="entry name" value="Terpene_cyclase-like_2"/>
</dbReference>
<protein>
    <recommendedName>
        <fullName evidence="6">Terpene synthase</fullName>
        <ecNumber evidence="6">4.2.3.-</ecNumber>
    </recommendedName>
</protein>
<feature type="compositionally biased region" description="Polar residues" evidence="7">
    <location>
        <begin position="343"/>
        <end position="354"/>
    </location>
</feature>
<dbReference type="EC" id="4.2.3.-" evidence="6"/>
<dbReference type="PANTHER" id="PTHR35201">
    <property type="entry name" value="TERPENE SYNTHASE"/>
    <property type="match status" value="1"/>
</dbReference>
<evidence type="ECO:0000256" key="1">
    <source>
        <dbReference type="ARBA" id="ARBA00001946"/>
    </source>
</evidence>
<evidence type="ECO:0000313" key="9">
    <source>
        <dbReference type="Proteomes" id="UP000807342"/>
    </source>
</evidence>
<organism evidence="8 9">
    <name type="scientific">Macrolepiota fuliginosa MF-IS2</name>
    <dbReference type="NCBI Taxonomy" id="1400762"/>
    <lineage>
        <taxon>Eukaryota</taxon>
        <taxon>Fungi</taxon>
        <taxon>Dikarya</taxon>
        <taxon>Basidiomycota</taxon>
        <taxon>Agaricomycotina</taxon>
        <taxon>Agaricomycetes</taxon>
        <taxon>Agaricomycetidae</taxon>
        <taxon>Agaricales</taxon>
        <taxon>Agaricineae</taxon>
        <taxon>Agaricaceae</taxon>
        <taxon>Macrolepiota</taxon>
    </lineage>
</organism>
<dbReference type="AlphaFoldDB" id="A0A9P5XAH0"/>
<keyword evidence="5 6" id="KW-0456">Lyase</keyword>
<evidence type="ECO:0000256" key="2">
    <source>
        <dbReference type="ARBA" id="ARBA00006333"/>
    </source>
</evidence>
<comment type="caution">
    <text evidence="8">The sequence shown here is derived from an EMBL/GenBank/DDBJ whole genome shotgun (WGS) entry which is preliminary data.</text>
</comment>
<evidence type="ECO:0000313" key="8">
    <source>
        <dbReference type="EMBL" id="KAF9446714.1"/>
    </source>
</evidence>
<evidence type="ECO:0000256" key="5">
    <source>
        <dbReference type="ARBA" id="ARBA00023239"/>
    </source>
</evidence>
<keyword evidence="4 6" id="KW-0460">Magnesium</keyword>
<dbReference type="SUPFAM" id="SSF48576">
    <property type="entry name" value="Terpenoid synthases"/>
    <property type="match status" value="1"/>
</dbReference>
<dbReference type="PANTHER" id="PTHR35201:SF4">
    <property type="entry name" value="BETA-PINACENE SYNTHASE-RELATED"/>
    <property type="match status" value="1"/>
</dbReference>
<name>A0A9P5XAH0_9AGAR</name>
<keyword evidence="3 6" id="KW-0479">Metal-binding</keyword>
<reference evidence="8" key="1">
    <citation type="submission" date="2020-11" db="EMBL/GenBank/DDBJ databases">
        <authorList>
            <consortium name="DOE Joint Genome Institute"/>
            <person name="Ahrendt S."/>
            <person name="Riley R."/>
            <person name="Andreopoulos W."/>
            <person name="Labutti K."/>
            <person name="Pangilinan J."/>
            <person name="Ruiz-Duenas F.J."/>
            <person name="Barrasa J.M."/>
            <person name="Sanchez-Garcia M."/>
            <person name="Camarero S."/>
            <person name="Miyauchi S."/>
            <person name="Serrano A."/>
            <person name="Linde D."/>
            <person name="Babiker R."/>
            <person name="Drula E."/>
            <person name="Ayuso-Fernandez I."/>
            <person name="Pacheco R."/>
            <person name="Padilla G."/>
            <person name="Ferreira P."/>
            <person name="Barriuso J."/>
            <person name="Kellner H."/>
            <person name="Castanera R."/>
            <person name="Alfaro M."/>
            <person name="Ramirez L."/>
            <person name="Pisabarro A.G."/>
            <person name="Kuo A."/>
            <person name="Tritt A."/>
            <person name="Lipzen A."/>
            <person name="He G."/>
            <person name="Yan M."/>
            <person name="Ng V."/>
            <person name="Cullen D."/>
            <person name="Martin F."/>
            <person name="Rosso M.-N."/>
            <person name="Henrissat B."/>
            <person name="Hibbett D."/>
            <person name="Martinez A.T."/>
            <person name="Grigoriev I.V."/>
        </authorList>
    </citation>
    <scope>NUCLEOTIDE SEQUENCE</scope>
    <source>
        <strain evidence="8">MF-IS2</strain>
    </source>
</reference>
<dbReference type="OrthoDB" id="6486656at2759"/>
<dbReference type="GO" id="GO:0046872">
    <property type="term" value="F:metal ion binding"/>
    <property type="evidence" value="ECO:0007669"/>
    <property type="project" value="UniProtKB-KW"/>
</dbReference>
<dbReference type="SFLD" id="SFLDS00005">
    <property type="entry name" value="Isoprenoid_Synthase_Type_I"/>
    <property type="match status" value="1"/>
</dbReference>
<comment type="cofactor">
    <cofactor evidence="1 6">
        <name>Mg(2+)</name>
        <dbReference type="ChEBI" id="CHEBI:18420"/>
    </cofactor>
</comment>